<accession>A0A498KUN3</accession>
<dbReference type="Proteomes" id="UP000289691">
    <property type="component" value="Unassembled WGS sequence"/>
</dbReference>
<feature type="region of interest" description="Disordered" evidence="1">
    <location>
        <begin position="1"/>
        <end position="21"/>
    </location>
</feature>
<feature type="compositionally biased region" description="Polar residues" evidence="1">
    <location>
        <begin position="1"/>
        <end position="14"/>
    </location>
</feature>
<organism evidence="2 3">
    <name type="scientific">Halorientalis pallida</name>
    <dbReference type="NCBI Taxonomy" id="2479928"/>
    <lineage>
        <taxon>Archaea</taxon>
        <taxon>Methanobacteriati</taxon>
        <taxon>Methanobacteriota</taxon>
        <taxon>Stenosarchaea group</taxon>
        <taxon>Halobacteria</taxon>
        <taxon>Halobacteriales</taxon>
        <taxon>Haloarculaceae</taxon>
        <taxon>Halorientalis</taxon>
    </lineage>
</organism>
<evidence type="ECO:0000313" key="3">
    <source>
        <dbReference type="Proteomes" id="UP000289691"/>
    </source>
</evidence>
<evidence type="ECO:0008006" key="4">
    <source>
        <dbReference type="Google" id="ProtNLM"/>
    </source>
</evidence>
<protein>
    <recommendedName>
        <fullName evidence="4">R3H domain-containing protein</fullName>
    </recommendedName>
</protein>
<dbReference type="AlphaFoldDB" id="A0A498KUN3"/>
<name>A0A498KUN3_9EURY</name>
<evidence type="ECO:0000313" key="2">
    <source>
        <dbReference type="EMBL" id="RXK48025.1"/>
    </source>
</evidence>
<gene>
    <name evidence="2" type="ORF">EAF64_15465</name>
</gene>
<dbReference type="RefSeq" id="WP_129069878.1">
    <property type="nucleotide sequence ID" value="NZ_RDFA01000005.1"/>
</dbReference>
<reference evidence="2 3" key="1">
    <citation type="submission" date="2019-01" db="EMBL/GenBank/DDBJ databases">
        <title>Halorientalis sp. F13-25 a new haloarchaeum isolated from hypersaline water.</title>
        <authorList>
            <person name="Ana D.-V."/>
            <person name="Cristina S.-P."/>
            <person name="Antonio V."/>
        </authorList>
    </citation>
    <scope>NUCLEOTIDE SEQUENCE [LARGE SCALE GENOMIC DNA]</scope>
    <source>
        <strain evidence="2 3">F13-25</strain>
    </source>
</reference>
<keyword evidence="3" id="KW-1185">Reference proteome</keyword>
<proteinExistence type="predicted"/>
<sequence>MSQESTTQTEQLSPMDTVGTEIEENRARIVFDPEADPWFRTLVHEQLATADLLTTERRSTDEEIIDVELKPETHPTE</sequence>
<dbReference type="OrthoDB" id="375294at2157"/>
<evidence type="ECO:0000256" key="1">
    <source>
        <dbReference type="SAM" id="MobiDB-lite"/>
    </source>
</evidence>
<comment type="caution">
    <text evidence="2">The sequence shown here is derived from an EMBL/GenBank/DDBJ whole genome shotgun (WGS) entry which is preliminary data.</text>
</comment>
<dbReference type="EMBL" id="RDFA01000005">
    <property type="protein sequence ID" value="RXK48025.1"/>
    <property type="molecule type" value="Genomic_DNA"/>
</dbReference>